<sequence>MYKKIVFLLIALFLFVSSCQLQSYDHIPENKDVLISVNKKAGSLTFLQNDTLRKLSEWDLHRNVSGAVLIKNGREIVVYDHEDPYVDTYVLSKGKKQHSWKLGKGITNIITLHNDKLAVANGKKGTVQIVDFNGKIISTIKIGKTPISMIEDAKRGLLYVSDFDQNQIVVINLVNNKKLNSITVPLTTLGLFLTNDGERLLAGGHGNGENENDEVRIYSTKTMKQLSVLKVPLMPVNFFSNEDGVFAIAHGTNQIYKLDPTAQKQTQFIEVGSNPYAGVGDHHTAYATSYDLNKLYKINSQKMVVEKEISIGRGPFQLLLREGEKHE</sequence>
<feature type="signal peptide" evidence="1">
    <location>
        <begin position="1"/>
        <end position="23"/>
    </location>
</feature>
<dbReference type="EMBL" id="JAGIYQ010000006">
    <property type="protein sequence ID" value="MBP0725593.1"/>
    <property type="molecule type" value="Genomic_DNA"/>
</dbReference>
<gene>
    <name evidence="2" type="ORF">J5Y03_10470</name>
</gene>
<organism evidence="2 3">
    <name type="scientific">Gottfriedia endophytica</name>
    <dbReference type="NCBI Taxonomy" id="2820819"/>
    <lineage>
        <taxon>Bacteria</taxon>
        <taxon>Bacillati</taxon>
        <taxon>Bacillota</taxon>
        <taxon>Bacilli</taxon>
        <taxon>Bacillales</taxon>
        <taxon>Bacillaceae</taxon>
        <taxon>Gottfriedia</taxon>
    </lineage>
</organism>
<dbReference type="PANTHER" id="PTHR47197">
    <property type="entry name" value="PROTEIN NIRF"/>
    <property type="match status" value="1"/>
</dbReference>
<keyword evidence="3" id="KW-1185">Reference proteome</keyword>
<reference evidence="2" key="1">
    <citation type="submission" date="2021-04" db="EMBL/GenBank/DDBJ databases">
        <title>Genome seq and assembly of Bacillus sp.</title>
        <authorList>
            <person name="Chhetri G."/>
        </authorList>
    </citation>
    <scope>NUCLEOTIDE SEQUENCE</scope>
    <source>
        <strain evidence="2">RG28</strain>
    </source>
</reference>
<dbReference type="InterPro" id="IPR011048">
    <property type="entry name" value="Haem_d1_sf"/>
</dbReference>
<protein>
    <submittedName>
        <fullName evidence="2">Uncharacterized protein</fullName>
    </submittedName>
</protein>
<dbReference type="SUPFAM" id="SSF51004">
    <property type="entry name" value="C-terminal (heme d1) domain of cytochrome cd1-nitrite reductase"/>
    <property type="match status" value="1"/>
</dbReference>
<dbReference type="InterPro" id="IPR015943">
    <property type="entry name" value="WD40/YVTN_repeat-like_dom_sf"/>
</dbReference>
<evidence type="ECO:0000256" key="1">
    <source>
        <dbReference type="SAM" id="SignalP"/>
    </source>
</evidence>
<keyword evidence="1" id="KW-0732">Signal</keyword>
<dbReference type="InterPro" id="IPR051200">
    <property type="entry name" value="Host-pathogen_enzymatic-act"/>
</dbReference>
<proteinExistence type="predicted"/>
<dbReference type="PANTHER" id="PTHR47197:SF3">
    <property type="entry name" value="DIHYDRO-HEME D1 DEHYDROGENASE"/>
    <property type="match status" value="1"/>
</dbReference>
<name>A0A940NVC9_9BACI</name>
<evidence type="ECO:0000313" key="2">
    <source>
        <dbReference type="EMBL" id="MBP0725593.1"/>
    </source>
</evidence>
<feature type="chain" id="PRO_5037673036" evidence="1">
    <location>
        <begin position="24"/>
        <end position="327"/>
    </location>
</feature>
<accession>A0A940NVC9</accession>
<dbReference type="PROSITE" id="PS51257">
    <property type="entry name" value="PROKAR_LIPOPROTEIN"/>
    <property type="match status" value="1"/>
</dbReference>
<dbReference type="Gene3D" id="2.130.10.10">
    <property type="entry name" value="YVTN repeat-like/Quinoprotein amine dehydrogenase"/>
    <property type="match status" value="1"/>
</dbReference>
<comment type="caution">
    <text evidence="2">The sequence shown here is derived from an EMBL/GenBank/DDBJ whole genome shotgun (WGS) entry which is preliminary data.</text>
</comment>
<dbReference type="Proteomes" id="UP000682134">
    <property type="component" value="Unassembled WGS sequence"/>
</dbReference>
<dbReference type="AlphaFoldDB" id="A0A940NVC9"/>
<dbReference type="RefSeq" id="WP_209405336.1">
    <property type="nucleotide sequence ID" value="NZ_JAGIYQ010000006.1"/>
</dbReference>
<evidence type="ECO:0000313" key="3">
    <source>
        <dbReference type="Proteomes" id="UP000682134"/>
    </source>
</evidence>